<comment type="similarity">
    <text evidence="1">Belongs to the eukaryotic ribosomal protein eL8 family.</text>
</comment>
<dbReference type="Pfam" id="PF01248">
    <property type="entry name" value="Ribosomal_L7Ae"/>
    <property type="match status" value="1"/>
</dbReference>
<protein>
    <submittedName>
        <fullName evidence="6">Ribosomal protein L7Ae/L30e/S12e/Gadd45 domain-containing protein</fullName>
    </submittedName>
</protein>
<evidence type="ECO:0000256" key="3">
    <source>
        <dbReference type="SAM" id="MobiDB-lite"/>
    </source>
</evidence>
<reference evidence="6" key="1">
    <citation type="submission" date="2022-11" db="UniProtKB">
        <authorList>
            <consortium name="WormBaseParasite"/>
        </authorList>
    </citation>
    <scope>IDENTIFICATION</scope>
</reference>
<evidence type="ECO:0000256" key="1">
    <source>
        <dbReference type="ARBA" id="ARBA00007337"/>
    </source>
</evidence>
<name>A0A915K037_ROMCU</name>
<evidence type="ECO:0000256" key="2">
    <source>
        <dbReference type="ARBA" id="ARBA00023274"/>
    </source>
</evidence>
<keyword evidence="2" id="KW-0687">Ribonucleoprotein</keyword>
<dbReference type="PANTHER" id="PTHR23105">
    <property type="entry name" value="RIBOSOMAL PROTEIN L7AE FAMILY MEMBER"/>
    <property type="match status" value="1"/>
</dbReference>
<proteinExistence type="inferred from homology"/>
<dbReference type="OMA" id="SHIPAVC"/>
<accession>A0A915K037</accession>
<sequence>MTEKKRKREKQDSFVDENEQQTAAADGQPSKIMNVALEANPEEDYESLCANLNAIAQPLASKKLAKKVYKLMKKAKKEKSFLKQGVADVQRALRKGERGLVVLAGDVTPIDIYCHLPAVCEQLDVPYVFTPSRQHIGLAMNQRRSHVTVMVKRHENYGELYDECFEIMKNLVP</sequence>
<dbReference type="AlphaFoldDB" id="A0A915K037"/>
<dbReference type="InterPro" id="IPR029064">
    <property type="entry name" value="Ribosomal_eL30-like_sf"/>
</dbReference>
<feature type="domain" description="Ribosomal protein eL8/eL30/eS12/Gadd45" evidence="4">
    <location>
        <begin position="66"/>
        <end position="158"/>
    </location>
</feature>
<organism evidence="5 6">
    <name type="scientific">Romanomermis culicivorax</name>
    <name type="common">Nematode worm</name>
    <dbReference type="NCBI Taxonomy" id="13658"/>
    <lineage>
        <taxon>Eukaryota</taxon>
        <taxon>Metazoa</taxon>
        <taxon>Ecdysozoa</taxon>
        <taxon>Nematoda</taxon>
        <taxon>Enoplea</taxon>
        <taxon>Dorylaimia</taxon>
        <taxon>Mermithida</taxon>
        <taxon>Mermithoidea</taxon>
        <taxon>Mermithidae</taxon>
        <taxon>Romanomermis</taxon>
    </lineage>
</organism>
<evidence type="ECO:0000313" key="5">
    <source>
        <dbReference type="Proteomes" id="UP000887565"/>
    </source>
</evidence>
<dbReference type="InterPro" id="IPR004038">
    <property type="entry name" value="Ribosomal_eL8/eL30/eS12/Gad45"/>
</dbReference>
<dbReference type="SUPFAM" id="SSF55315">
    <property type="entry name" value="L30e-like"/>
    <property type="match status" value="1"/>
</dbReference>
<dbReference type="InterPro" id="IPR050257">
    <property type="entry name" value="eL8/uL1-like"/>
</dbReference>
<evidence type="ECO:0000313" key="6">
    <source>
        <dbReference type="WBParaSite" id="nRc.2.0.1.t31253-RA"/>
    </source>
</evidence>
<keyword evidence="5" id="KW-1185">Reference proteome</keyword>
<dbReference type="PRINTS" id="PR00881">
    <property type="entry name" value="L7ARS6FAMILY"/>
</dbReference>
<feature type="compositionally biased region" description="Basic and acidic residues" evidence="3">
    <location>
        <begin position="1"/>
        <end position="13"/>
    </location>
</feature>
<dbReference type="WBParaSite" id="nRc.2.0.1.t31253-RA">
    <property type="protein sequence ID" value="nRc.2.0.1.t31253-RA"/>
    <property type="gene ID" value="nRc.2.0.1.g31253"/>
</dbReference>
<dbReference type="InterPro" id="IPR018492">
    <property type="entry name" value="Ribosomal_eL8/Nhp2"/>
</dbReference>
<evidence type="ECO:0000259" key="4">
    <source>
        <dbReference type="Pfam" id="PF01248"/>
    </source>
</evidence>
<dbReference type="Gene3D" id="3.30.1330.30">
    <property type="match status" value="1"/>
</dbReference>
<feature type="region of interest" description="Disordered" evidence="3">
    <location>
        <begin position="1"/>
        <end position="29"/>
    </location>
</feature>
<dbReference type="GO" id="GO:0003723">
    <property type="term" value="F:RNA binding"/>
    <property type="evidence" value="ECO:0007669"/>
    <property type="project" value="InterPro"/>
</dbReference>
<dbReference type="GO" id="GO:1990904">
    <property type="term" value="C:ribonucleoprotein complex"/>
    <property type="evidence" value="ECO:0007669"/>
    <property type="project" value="UniProtKB-KW"/>
</dbReference>
<dbReference type="Proteomes" id="UP000887565">
    <property type="component" value="Unplaced"/>
</dbReference>